<keyword evidence="1" id="KW-1133">Transmembrane helix</keyword>
<name>A0ABS4RXM7_PAEXY</name>
<organism evidence="2 3">
    <name type="scientific">Paenibacillus xylanexedens</name>
    <dbReference type="NCBI Taxonomy" id="528191"/>
    <lineage>
        <taxon>Bacteria</taxon>
        <taxon>Bacillati</taxon>
        <taxon>Bacillota</taxon>
        <taxon>Bacilli</taxon>
        <taxon>Bacillales</taxon>
        <taxon>Paenibacillaceae</taxon>
        <taxon>Paenibacillus</taxon>
    </lineage>
</organism>
<keyword evidence="1" id="KW-0812">Transmembrane</keyword>
<accession>A0ABS4RXM7</accession>
<evidence type="ECO:0000256" key="1">
    <source>
        <dbReference type="SAM" id="Phobius"/>
    </source>
</evidence>
<comment type="caution">
    <text evidence="2">The sequence shown here is derived from an EMBL/GenBank/DDBJ whole genome shotgun (WGS) entry which is preliminary data.</text>
</comment>
<evidence type="ECO:0000313" key="2">
    <source>
        <dbReference type="EMBL" id="MBP2247166.1"/>
    </source>
</evidence>
<evidence type="ECO:0000313" key="3">
    <source>
        <dbReference type="Proteomes" id="UP000810207"/>
    </source>
</evidence>
<dbReference type="Proteomes" id="UP000810207">
    <property type="component" value="Unassembled WGS sequence"/>
</dbReference>
<reference evidence="2 3" key="1">
    <citation type="submission" date="2021-03" db="EMBL/GenBank/DDBJ databases">
        <title>Genomic Encyclopedia of Type Strains, Phase IV (KMG-IV): sequencing the most valuable type-strain genomes for metagenomic binning, comparative biology and taxonomic classification.</title>
        <authorList>
            <person name="Goeker M."/>
        </authorList>
    </citation>
    <scope>NUCLEOTIDE SEQUENCE [LARGE SCALE GENOMIC DNA]</scope>
    <source>
        <strain evidence="2 3">DSM 21292</strain>
    </source>
</reference>
<gene>
    <name evidence="2" type="ORF">J2Z28_003817</name>
</gene>
<feature type="transmembrane region" description="Helical" evidence="1">
    <location>
        <begin position="97"/>
        <end position="115"/>
    </location>
</feature>
<feature type="transmembrane region" description="Helical" evidence="1">
    <location>
        <begin position="72"/>
        <end position="91"/>
    </location>
</feature>
<dbReference type="EMBL" id="JAGIKV010000014">
    <property type="protein sequence ID" value="MBP2247166.1"/>
    <property type="molecule type" value="Genomic_DNA"/>
</dbReference>
<dbReference type="RefSeq" id="WP_211083589.1">
    <property type="nucleotide sequence ID" value="NZ_CBCSLC010000024.1"/>
</dbReference>
<protein>
    <submittedName>
        <fullName evidence="2">ABC-type multidrug transport system fused ATPase/permease subunit</fullName>
    </submittedName>
</protein>
<keyword evidence="3" id="KW-1185">Reference proteome</keyword>
<keyword evidence="1" id="KW-0472">Membrane</keyword>
<sequence length="118" mass="13581">MSISLRQVVRKNQEEASMRKYYAEKYETTPPEEKQRLLDHVSTMIDKETDDILNAFTNEAWKGSTVRKKQRNLAIVNAILTAVLTVGIGYSVNIENWVMVAIFSIPLLVFQIYLISEN</sequence>
<proteinExistence type="predicted"/>